<sequence>MKKLKLLLWITMATKGLEMMGFAMNESAQAAAAPLSVAVQHAEWNQGHLLVPVRPLIEPFGARIEWFPAEKELVIRKNDLTIRLAANFKRAIVETPSRGEFPEYPDLPHREYADMGAPVQVLNGSVYVPLKFVAAALGATVEWGGPSKLATAKLEGIRIQIKPSPSPVSMPGTQKLTSARMKMLSDKLNEVQNPDAKYVSAHYKPYFTDRFIRTLIHDRGLQAAGRYKDPDTLPEYTGKTAATLTQSAPLGNGLTGEDQYIEDRTVTLIWIGGAWKVERVDIRIRTLTTGFVEYAPMN</sequence>
<accession>A0A1R1F0N4</accession>
<name>A0A1R1F0N4_9BACL</name>
<dbReference type="InterPro" id="IPR036582">
    <property type="entry name" value="Mao_N_sf"/>
</dbReference>
<comment type="caution">
    <text evidence="2">The sequence shown here is derived from an EMBL/GenBank/DDBJ whole genome shotgun (WGS) entry which is preliminary data.</text>
</comment>
<dbReference type="Pfam" id="PF07833">
    <property type="entry name" value="Cu_amine_oxidN1"/>
    <property type="match status" value="2"/>
</dbReference>
<dbReference type="STRING" id="297318.BK138_03280"/>
<dbReference type="Gene3D" id="3.30.457.10">
    <property type="entry name" value="Copper amine oxidase-like, N-terminal domain"/>
    <property type="match status" value="1"/>
</dbReference>
<dbReference type="InterPro" id="IPR012854">
    <property type="entry name" value="Cu_amine_oxidase-like_N"/>
</dbReference>
<evidence type="ECO:0000259" key="1">
    <source>
        <dbReference type="Pfam" id="PF07833"/>
    </source>
</evidence>
<keyword evidence="3" id="KW-1185">Reference proteome</keyword>
<dbReference type="RefSeq" id="WP_076165686.1">
    <property type="nucleotide sequence ID" value="NZ_MRTP01000001.1"/>
</dbReference>
<protein>
    <recommendedName>
        <fullName evidence="1">Copper amine oxidase-like N-terminal domain-containing protein</fullName>
    </recommendedName>
</protein>
<dbReference type="EMBL" id="MRTP01000001">
    <property type="protein sequence ID" value="OMF57635.1"/>
    <property type="molecule type" value="Genomic_DNA"/>
</dbReference>
<evidence type="ECO:0000313" key="3">
    <source>
        <dbReference type="Proteomes" id="UP000187172"/>
    </source>
</evidence>
<dbReference type="AlphaFoldDB" id="A0A1R1F0N4"/>
<proteinExistence type="predicted"/>
<reference evidence="2 3" key="1">
    <citation type="submission" date="2016-11" db="EMBL/GenBank/DDBJ databases">
        <title>Paenibacillus species isolates.</title>
        <authorList>
            <person name="Beno S.M."/>
        </authorList>
    </citation>
    <scope>NUCLEOTIDE SEQUENCE [LARGE SCALE GENOMIC DNA]</scope>
    <source>
        <strain evidence="2 3">FSL R5-0378</strain>
    </source>
</reference>
<organism evidence="2 3">
    <name type="scientific">Paenibacillus rhizosphaerae</name>
    <dbReference type="NCBI Taxonomy" id="297318"/>
    <lineage>
        <taxon>Bacteria</taxon>
        <taxon>Bacillati</taxon>
        <taxon>Bacillota</taxon>
        <taxon>Bacilli</taxon>
        <taxon>Bacillales</taxon>
        <taxon>Paenibacillaceae</taxon>
        <taxon>Paenibacillus</taxon>
    </lineage>
</organism>
<dbReference type="SUPFAM" id="SSF55383">
    <property type="entry name" value="Copper amine oxidase, domain N"/>
    <property type="match status" value="1"/>
</dbReference>
<evidence type="ECO:0000313" key="2">
    <source>
        <dbReference type="EMBL" id="OMF57635.1"/>
    </source>
</evidence>
<feature type="domain" description="Copper amine oxidase-like N-terminal" evidence="1">
    <location>
        <begin position="45"/>
        <end position="93"/>
    </location>
</feature>
<dbReference type="Proteomes" id="UP000187172">
    <property type="component" value="Unassembled WGS sequence"/>
</dbReference>
<gene>
    <name evidence="2" type="ORF">BK138_03280</name>
</gene>
<feature type="domain" description="Copper amine oxidase-like N-terminal" evidence="1">
    <location>
        <begin position="115"/>
        <end position="176"/>
    </location>
</feature>